<evidence type="ECO:0008006" key="3">
    <source>
        <dbReference type="Google" id="ProtNLM"/>
    </source>
</evidence>
<sequence length="73" mass="7928">MREPCNRVLLSVRGVVLGLCAINKGARQWRARYSLKAIAVAAFESSAAEGREEGKEGAGVFALHLFTPLRSLQ</sequence>
<organism evidence="1 2">
    <name type="scientific">Bartonella jaculi</name>
    <dbReference type="NCBI Taxonomy" id="686226"/>
    <lineage>
        <taxon>Bacteria</taxon>
        <taxon>Pseudomonadati</taxon>
        <taxon>Pseudomonadota</taxon>
        <taxon>Alphaproteobacteria</taxon>
        <taxon>Hyphomicrobiales</taxon>
        <taxon>Bartonellaceae</taxon>
        <taxon>Bartonella</taxon>
    </lineage>
</organism>
<protein>
    <recommendedName>
        <fullName evidence="3">Secreted protein</fullName>
    </recommendedName>
</protein>
<dbReference type="Proteomes" id="UP001500864">
    <property type="component" value="Unassembled WGS sequence"/>
</dbReference>
<dbReference type="EMBL" id="BAABIZ010000029">
    <property type="protein sequence ID" value="GAA5111086.1"/>
    <property type="molecule type" value="Genomic_DNA"/>
</dbReference>
<proteinExistence type="predicted"/>
<accession>A0ABP9NCF7</accession>
<comment type="caution">
    <text evidence="1">The sequence shown here is derived from an EMBL/GenBank/DDBJ whole genome shotgun (WGS) entry which is preliminary data.</text>
</comment>
<evidence type="ECO:0000313" key="2">
    <source>
        <dbReference type="Proteomes" id="UP001500864"/>
    </source>
</evidence>
<gene>
    <name evidence="1" type="ORF">GCM10023261_15120</name>
</gene>
<name>A0ABP9NCF7_9HYPH</name>
<keyword evidence="2" id="KW-1185">Reference proteome</keyword>
<reference evidence="2" key="1">
    <citation type="journal article" date="2019" name="Int. J. Syst. Evol. Microbiol.">
        <title>The Global Catalogue of Microorganisms (GCM) 10K type strain sequencing project: providing services to taxonomists for standard genome sequencing and annotation.</title>
        <authorList>
            <consortium name="The Broad Institute Genomics Platform"/>
            <consortium name="The Broad Institute Genome Sequencing Center for Infectious Disease"/>
            <person name="Wu L."/>
            <person name="Ma J."/>
        </authorList>
    </citation>
    <scope>NUCLEOTIDE SEQUENCE [LARGE SCALE GENOMIC DNA]</scope>
    <source>
        <strain evidence="2">JCM 17712</strain>
    </source>
</reference>
<dbReference type="RefSeq" id="WP_345117163.1">
    <property type="nucleotide sequence ID" value="NZ_BAABIZ010000029.1"/>
</dbReference>
<evidence type="ECO:0000313" key="1">
    <source>
        <dbReference type="EMBL" id="GAA5111086.1"/>
    </source>
</evidence>